<sequence length="322" mass="35713">MDALLRQLMMPRLRVNGISGKPTDRLNHPDTAETVHIGSLPLLKMLKHARSGVPLEVMGLMLGTFVDDYTINVVDVFAMPQSGTSVSVESVDPAYQAKMMDMLQRTGREEMVVGWYHSHPGFGCWLSDTDVNTQKSFEALHPRTVAVVVDPIQSVKGKVVLEAFRLMEPILALTNSVAPTGEPRQTTTNLGNLDKGSLVAQIKGLGFKYYDLAVNYPTTEKEQKMLLTLHQHSWRDGLAIKDYDKCSKGNGESLAEMIKLVGHFAKDVTDGVVVQKKEKGEKGRKKYGKLNAKQRLKMTSTRLMEDNIVQETAGMINTAAFH</sequence>
<protein>
    <submittedName>
        <fullName evidence="9">MPN domain-containing protein</fullName>
    </submittedName>
</protein>
<dbReference type="SUPFAM" id="SSF102712">
    <property type="entry name" value="JAB1/MPN domain"/>
    <property type="match status" value="1"/>
</dbReference>
<evidence type="ECO:0000256" key="6">
    <source>
        <dbReference type="ARBA" id="ARBA00023049"/>
    </source>
</evidence>
<dbReference type="InterPro" id="IPR000555">
    <property type="entry name" value="JAMM/MPN+_dom"/>
</dbReference>
<dbReference type="FunFam" id="3.40.140.10:FF:000026">
    <property type="entry name" value="26S proteasome non-ATPase regulatory subunit 14"/>
    <property type="match status" value="1"/>
</dbReference>
<accession>A0AAF3EFU5</accession>
<evidence type="ECO:0000256" key="2">
    <source>
        <dbReference type="ARBA" id="ARBA00022723"/>
    </source>
</evidence>
<evidence type="ECO:0000256" key="5">
    <source>
        <dbReference type="ARBA" id="ARBA00022942"/>
    </source>
</evidence>
<keyword evidence="8" id="KW-1185">Reference proteome</keyword>
<keyword evidence="5" id="KW-0647">Proteasome</keyword>
<keyword evidence="6" id="KW-0482">Metalloprotease</keyword>
<name>A0AAF3EFU5_9BILA</name>
<evidence type="ECO:0000256" key="1">
    <source>
        <dbReference type="ARBA" id="ARBA00022670"/>
    </source>
</evidence>
<organism evidence="8 9">
    <name type="scientific">Mesorhabditis belari</name>
    <dbReference type="NCBI Taxonomy" id="2138241"/>
    <lineage>
        <taxon>Eukaryota</taxon>
        <taxon>Metazoa</taxon>
        <taxon>Ecdysozoa</taxon>
        <taxon>Nematoda</taxon>
        <taxon>Chromadorea</taxon>
        <taxon>Rhabditida</taxon>
        <taxon>Rhabditina</taxon>
        <taxon>Rhabditomorpha</taxon>
        <taxon>Rhabditoidea</taxon>
        <taxon>Rhabditidae</taxon>
        <taxon>Mesorhabditinae</taxon>
        <taxon>Mesorhabditis</taxon>
    </lineage>
</organism>
<dbReference type="SMART" id="SM00232">
    <property type="entry name" value="JAB_MPN"/>
    <property type="match status" value="1"/>
</dbReference>
<dbReference type="InterPro" id="IPR050242">
    <property type="entry name" value="JAMM_MPN+_peptidase_M67A"/>
</dbReference>
<feature type="domain" description="MPN" evidence="7">
    <location>
        <begin position="35"/>
        <end position="170"/>
    </location>
</feature>
<evidence type="ECO:0000313" key="8">
    <source>
        <dbReference type="Proteomes" id="UP000887575"/>
    </source>
</evidence>
<keyword evidence="1" id="KW-0645">Protease</keyword>
<dbReference type="Gene3D" id="3.40.140.10">
    <property type="entry name" value="Cytidine Deaminase, domain 2"/>
    <property type="match status" value="1"/>
</dbReference>
<dbReference type="GO" id="GO:0046872">
    <property type="term" value="F:metal ion binding"/>
    <property type="evidence" value="ECO:0007669"/>
    <property type="project" value="UniProtKB-KW"/>
</dbReference>
<proteinExistence type="predicted"/>
<evidence type="ECO:0000259" key="7">
    <source>
        <dbReference type="PROSITE" id="PS50249"/>
    </source>
</evidence>
<evidence type="ECO:0000313" key="9">
    <source>
        <dbReference type="WBParaSite" id="MBELARI_LOCUS12848"/>
    </source>
</evidence>
<keyword evidence="3" id="KW-0378">Hydrolase</keyword>
<keyword evidence="2" id="KW-0479">Metal-binding</keyword>
<evidence type="ECO:0000256" key="3">
    <source>
        <dbReference type="ARBA" id="ARBA00022801"/>
    </source>
</evidence>
<evidence type="ECO:0000256" key="4">
    <source>
        <dbReference type="ARBA" id="ARBA00022833"/>
    </source>
</evidence>
<dbReference type="GO" id="GO:0008237">
    <property type="term" value="F:metallopeptidase activity"/>
    <property type="evidence" value="ECO:0007669"/>
    <property type="project" value="UniProtKB-KW"/>
</dbReference>
<dbReference type="WBParaSite" id="MBELARI_LOCUS12848">
    <property type="protein sequence ID" value="MBELARI_LOCUS12848"/>
    <property type="gene ID" value="MBELARI_LOCUS12848"/>
</dbReference>
<reference evidence="9" key="1">
    <citation type="submission" date="2024-02" db="UniProtKB">
        <authorList>
            <consortium name="WormBaseParasite"/>
        </authorList>
    </citation>
    <scope>IDENTIFICATION</scope>
</reference>
<dbReference type="GO" id="GO:0000502">
    <property type="term" value="C:proteasome complex"/>
    <property type="evidence" value="ECO:0007669"/>
    <property type="project" value="UniProtKB-KW"/>
</dbReference>
<dbReference type="InterPro" id="IPR056263">
    <property type="entry name" value="RPN11_C"/>
</dbReference>
<dbReference type="Proteomes" id="UP000887575">
    <property type="component" value="Unassembled WGS sequence"/>
</dbReference>
<dbReference type="PANTHER" id="PTHR10410">
    <property type="entry name" value="EUKARYOTIC TRANSLATION INITIATION FACTOR 3 -RELATED"/>
    <property type="match status" value="1"/>
</dbReference>
<dbReference type="GO" id="GO:0006508">
    <property type="term" value="P:proteolysis"/>
    <property type="evidence" value="ECO:0007669"/>
    <property type="project" value="UniProtKB-KW"/>
</dbReference>
<dbReference type="Pfam" id="PF23594">
    <property type="entry name" value="RPN11_C"/>
    <property type="match status" value="1"/>
</dbReference>
<dbReference type="PROSITE" id="PS50249">
    <property type="entry name" value="MPN"/>
    <property type="match status" value="1"/>
</dbReference>
<dbReference type="InterPro" id="IPR037518">
    <property type="entry name" value="MPN"/>
</dbReference>
<keyword evidence="4" id="KW-0862">Zinc</keyword>
<dbReference type="Pfam" id="PF01398">
    <property type="entry name" value="JAB"/>
    <property type="match status" value="1"/>
</dbReference>
<dbReference type="AlphaFoldDB" id="A0AAF3EFU5"/>
<dbReference type="CDD" id="cd08069">
    <property type="entry name" value="MPN_RPN11_CSN5"/>
    <property type="match status" value="1"/>
</dbReference>